<proteinExistence type="predicted"/>
<dbReference type="AlphaFoldDB" id="A0AAV2DFW2"/>
<dbReference type="Proteomes" id="UP001497516">
    <property type="component" value="Chromosome 2"/>
</dbReference>
<sequence>MLLDVGMEWANFYANAKCLDSFIKQHVVHFGTIERDGTGSAESVICILQYPKKMVFLHLSSVEKGHFLVEKDHFLWILKATYHGFGLRLFSNDD</sequence>
<name>A0AAV2DFW2_9ROSI</name>
<keyword evidence="2" id="KW-1185">Reference proteome</keyword>
<gene>
    <name evidence="1" type="ORF">LTRI10_LOCUS14749</name>
</gene>
<evidence type="ECO:0000313" key="2">
    <source>
        <dbReference type="Proteomes" id="UP001497516"/>
    </source>
</evidence>
<protein>
    <submittedName>
        <fullName evidence="1">Uncharacterized protein</fullName>
    </submittedName>
</protein>
<reference evidence="1 2" key="1">
    <citation type="submission" date="2024-04" db="EMBL/GenBank/DDBJ databases">
        <authorList>
            <person name="Fracassetti M."/>
        </authorList>
    </citation>
    <scope>NUCLEOTIDE SEQUENCE [LARGE SCALE GENOMIC DNA]</scope>
</reference>
<evidence type="ECO:0000313" key="1">
    <source>
        <dbReference type="EMBL" id="CAL1372773.1"/>
    </source>
</evidence>
<accession>A0AAV2DFW2</accession>
<organism evidence="1 2">
    <name type="scientific">Linum trigynum</name>
    <dbReference type="NCBI Taxonomy" id="586398"/>
    <lineage>
        <taxon>Eukaryota</taxon>
        <taxon>Viridiplantae</taxon>
        <taxon>Streptophyta</taxon>
        <taxon>Embryophyta</taxon>
        <taxon>Tracheophyta</taxon>
        <taxon>Spermatophyta</taxon>
        <taxon>Magnoliopsida</taxon>
        <taxon>eudicotyledons</taxon>
        <taxon>Gunneridae</taxon>
        <taxon>Pentapetalae</taxon>
        <taxon>rosids</taxon>
        <taxon>fabids</taxon>
        <taxon>Malpighiales</taxon>
        <taxon>Linaceae</taxon>
        <taxon>Linum</taxon>
    </lineage>
</organism>
<dbReference type="EMBL" id="OZ034815">
    <property type="protein sequence ID" value="CAL1372773.1"/>
    <property type="molecule type" value="Genomic_DNA"/>
</dbReference>